<comment type="caution">
    <text evidence="1">The sequence shown here is derived from an EMBL/GenBank/DDBJ whole genome shotgun (WGS) entry which is preliminary data.</text>
</comment>
<dbReference type="EMBL" id="CM042890">
    <property type="protein sequence ID" value="KAI4310681.1"/>
    <property type="molecule type" value="Genomic_DNA"/>
</dbReference>
<organism evidence="1 2">
    <name type="scientific">Melastoma candidum</name>
    <dbReference type="NCBI Taxonomy" id="119954"/>
    <lineage>
        <taxon>Eukaryota</taxon>
        <taxon>Viridiplantae</taxon>
        <taxon>Streptophyta</taxon>
        <taxon>Embryophyta</taxon>
        <taxon>Tracheophyta</taxon>
        <taxon>Spermatophyta</taxon>
        <taxon>Magnoliopsida</taxon>
        <taxon>eudicotyledons</taxon>
        <taxon>Gunneridae</taxon>
        <taxon>Pentapetalae</taxon>
        <taxon>rosids</taxon>
        <taxon>malvids</taxon>
        <taxon>Myrtales</taxon>
        <taxon>Melastomataceae</taxon>
        <taxon>Melastomatoideae</taxon>
        <taxon>Melastomateae</taxon>
        <taxon>Melastoma</taxon>
    </lineage>
</organism>
<keyword evidence="2" id="KW-1185">Reference proteome</keyword>
<proteinExistence type="predicted"/>
<sequence>MVRNPLLSYAFSAVFATFLVLRVSASTDQLEVAVLHELYGALNFPSQLKGWRPDGWDPCGESWTGVACSGSTLLYLNLGGLNLSGNLPSELHNLRKLKQLDVSCNYISGDIPYSLPSNLTHLNLSSNKLGRTIPSSLILLKNLRHLNLSHNQLTGPIGDVFSGLQNLKEMDLSYNNFTGDLPKSFESLSNLTDLYLQHNDFTGAVTLLSNLPLIDLNIQENHFSGVLPKNFQYIPNLWMDGNSFHATDSSPWSFPFENAPVKNISTPPTQESSAIERIPSSRLHGEKKRKKGATGNIVLTVGGGTLIALCAVVALVVAVHAYRTHASKIRKVENGSTSFHTLTISPAREESPGIFPYLFPPARSARHAPLPLAPSTQRENRMSFSWKKTLESAKVYNMAEIQLATKGFSEDNLICKGSLGSLYKAEFENGKTLAVKNINLASLSFQEEEQFLDVLGKVYNLRHQNIVPLVGHCIENGQHLLVYEHVRYLTLDEALHGTKYKPLSWRLRVRIGLGISRALDYMHSKFSPPVAHGNLKAGNVLIDKELRPRLCDCGLAVLRPLTSNTLKIKASEFAIEEAAYCPPEHGRPGNDSTKSDIYALGVLFLELLTGRKPFDSSRECEDRHLVTWASLRLHDRDHLEQMVDPGINPETLSPRAVSRFADIISLCIQQEKEFRPAMHEIVEYLTQMLRKTGIPEANSSTYGSESEHCDKSFRSSHTCFLGSPLSSSSSSVVSSDITSRCSA</sequence>
<evidence type="ECO:0000313" key="2">
    <source>
        <dbReference type="Proteomes" id="UP001057402"/>
    </source>
</evidence>
<protein>
    <submittedName>
        <fullName evidence="1">Uncharacterized protein</fullName>
    </submittedName>
</protein>
<evidence type="ECO:0000313" key="1">
    <source>
        <dbReference type="EMBL" id="KAI4310681.1"/>
    </source>
</evidence>
<name>A0ACB9LH50_9MYRT</name>
<dbReference type="Proteomes" id="UP001057402">
    <property type="component" value="Chromosome 11"/>
</dbReference>
<reference evidence="2" key="1">
    <citation type="journal article" date="2023" name="Front. Plant Sci.">
        <title>Chromosomal-level genome assembly of Melastoma candidum provides insights into trichome evolution.</title>
        <authorList>
            <person name="Zhong Y."/>
            <person name="Wu W."/>
            <person name="Sun C."/>
            <person name="Zou P."/>
            <person name="Liu Y."/>
            <person name="Dai S."/>
            <person name="Zhou R."/>
        </authorList>
    </citation>
    <scope>NUCLEOTIDE SEQUENCE [LARGE SCALE GENOMIC DNA]</scope>
</reference>
<accession>A0ACB9LH50</accession>
<gene>
    <name evidence="1" type="ORF">MLD38_035639</name>
</gene>